<dbReference type="Gene3D" id="1.10.840.10">
    <property type="entry name" value="Ras guanine-nucleotide exchange factors catalytic domain"/>
    <property type="match status" value="1"/>
</dbReference>
<keyword evidence="7" id="KW-1185">Reference proteome</keyword>
<dbReference type="GO" id="GO:0007264">
    <property type="term" value="P:small GTPase-mediated signal transduction"/>
    <property type="evidence" value="ECO:0007669"/>
    <property type="project" value="InterPro"/>
</dbReference>
<dbReference type="PROSITE" id="PS50212">
    <property type="entry name" value="RASGEF_NTER"/>
    <property type="match status" value="1"/>
</dbReference>
<dbReference type="SUPFAM" id="SSF48366">
    <property type="entry name" value="Ras GEF"/>
    <property type="match status" value="1"/>
</dbReference>
<feature type="region of interest" description="Disordered" evidence="3">
    <location>
        <begin position="147"/>
        <end position="202"/>
    </location>
</feature>
<name>A0AAD4M9E9_9AGAM</name>
<evidence type="ECO:0000259" key="5">
    <source>
        <dbReference type="PROSITE" id="PS50212"/>
    </source>
</evidence>
<sequence>MDNAISYCAALKGFQEHSSFQLDGSFQQLLTHATMLDFVLEESNHEGLSHILQGLDKGIEEFLESLEELPFTLRNTQSFISTTSDILWAKSALLGVAGQLTPGADNMTLKRVMKRCQHERDMLLRAIRVFFDIADFESRLQTKLSIKETSNTAPSPKRKIRFRPSTLTRRQSNAAQQSKPRDAPPIIASIPSQPQSKGKEEEDEYNFHVAIVSDVVTPLEWDQYWGVSMPDPVGEAADVLFSEESGSMQGASLIALVYILTDPQPRTPIGDDDLLDTFLLCFRGFCDPVELAKALLSRYEEQPGDLNDSQREAWPAYQSSIKARVLGLINTWVDQYWVHEKDCIAGLHLKDFVSLIDEEFAIDERAEIVRKLNERREEAVSPAASGDSVDQSQSDLNPKSSSRVACRQTPIQYRGRLQVRVQKFIRKVTQPTPTDVELQSAKALDDLIYSNDGNIHILDLNSREFCQDLARQLALFMSEGYLRVMPEDLWYRFGLGHGCDSDTARIAQQTYESALSSWVTGSILDQVEAETRAAVMTFFIALALRSHEYHNYSAMRSIYEGLTHPCLASLSDMHLPLDVPTSWALDRLSELRENIDGIAITGRGVSLFPQPAVPAMEWYLNAFGNTINAKPHLMSPNSQRPIANMGRCFNVVRIIREMEHWHVPYNYPRADHVQAWLLKSLEGAIARDADKQCDWMFRQSEVIEKTGRPESAKQKLPRLSNPFGRRNSKTTEWKVATIWELIPKLGPTAKPATTLPQKGSRSESALSLFSKPLPPLPLA</sequence>
<proteinExistence type="predicted"/>
<evidence type="ECO:0000256" key="2">
    <source>
        <dbReference type="PROSITE-ProRule" id="PRU00168"/>
    </source>
</evidence>
<dbReference type="PANTHER" id="PTHR23113">
    <property type="entry name" value="GUANINE NUCLEOTIDE EXCHANGE FACTOR"/>
    <property type="match status" value="1"/>
</dbReference>
<comment type="caution">
    <text evidence="6">The sequence shown here is derived from an EMBL/GenBank/DDBJ whole genome shotgun (WGS) entry which is preliminary data.</text>
</comment>
<evidence type="ECO:0000259" key="4">
    <source>
        <dbReference type="PROSITE" id="PS50009"/>
    </source>
</evidence>
<feature type="compositionally biased region" description="Polar residues" evidence="3">
    <location>
        <begin position="165"/>
        <end position="178"/>
    </location>
</feature>
<dbReference type="AlphaFoldDB" id="A0AAD4M9E9"/>
<dbReference type="PROSITE" id="PS50009">
    <property type="entry name" value="RASGEF_CAT"/>
    <property type="match status" value="1"/>
</dbReference>
<feature type="domain" description="N-terminal Ras-GEF" evidence="5">
    <location>
        <begin position="244"/>
        <end position="377"/>
    </location>
</feature>
<feature type="region of interest" description="Disordered" evidence="3">
    <location>
        <begin position="747"/>
        <end position="779"/>
    </location>
</feature>
<dbReference type="GO" id="GO:0005085">
    <property type="term" value="F:guanyl-nucleotide exchange factor activity"/>
    <property type="evidence" value="ECO:0007669"/>
    <property type="project" value="UniProtKB-KW"/>
</dbReference>
<dbReference type="SMART" id="SM00229">
    <property type="entry name" value="RasGEFN"/>
    <property type="match status" value="1"/>
</dbReference>
<dbReference type="InterPro" id="IPR036964">
    <property type="entry name" value="RASGEF_cat_dom_sf"/>
</dbReference>
<dbReference type="InterPro" id="IPR000651">
    <property type="entry name" value="Ras-like_Gua-exchang_fac_N"/>
</dbReference>
<keyword evidence="1 2" id="KW-0344">Guanine-nucleotide releasing factor</keyword>
<evidence type="ECO:0000313" key="7">
    <source>
        <dbReference type="Proteomes" id="UP001203297"/>
    </source>
</evidence>
<accession>A0AAD4M9E9</accession>
<evidence type="ECO:0000313" key="6">
    <source>
        <dbReference type="EMBL" id="KAI0304499.1"/>
    </source>
</evidence>
<feature type="compositionally biased region" description="Polar residues" evidence="3">
    <location>
        <begin position="754"/>
        <end position="767"/>
    </location>
</feature>
<gene>
    <name evidence="6" type="ORF">B0F90DRAFT_1666966</name>
</gene>
<dbReference type="InterPro" id="IPR001895">
    <property type="entry name" value="RASGEF_cat_dom"/>
</dbReference>
<feature type="domain" description="Ras-GEF" evidence="4">
    <location>
        <begin position="465"/>
        <end position="706"/>
    </location>
</feature>
<dbReference type="CDD" id="cd06224">
    <property type="entry name" value="REM"/>
    <property type="match status" value="1"/>
</dbReference>
<feature type="compositionally biased region" description="Polar residues" evidence="3">
    <location>
        <begin position="388"/>
        <end position="401"/>
    </location>
</feature>
<feature type="compositionally biased region" description="Low complexity" evidence="3">
    <location>
        <begin position="184"/>
        <end position="196"/>
    </location>
</feature>
<dbReference type="PANTHER" id="PTHR23113:SF99">
    <property type="entry name" value="RASGEF DOMAIN-CONTAINING PROTEIN"/>
    <property type="match status" value="1"/>
</dbReference>
<dbReference type="Pfam" id="PF00618">
    <property type="entry name" value="RasGEF_N"/>
    <property type="match status" value="1"/>
</dbReference>
<organism evidence="6 7">
    <name type="scientific">Multifurca ochricompacta</name>
    <dbReference type="NCBI Taxonomy" id="376703"/>
    <lineage>
        <taxon>Eukaryota</taxon>
        <taxon>Fungi</taxon>
        <taxon>Dikarya</taxon>
        <taxon>Basidiomycota</taxon>
        <taxon>Agaricomycotina</taxon>
        <taxon>Agaricomycetes</taxon>
        <taxon>Russulales</taxon>
        <taxon>Russulaceae</taxon>
        <taxon>Multifurca</taxon>
    </lineage>
</organism>
<dbReference type="Proteomes" id="UP001203297">
    <property type="component" value="Unassembled WGS sequence"/>
</dbReference>
<dbReference type="Gene3D" id="1.20.870.10">
    <property type="entry name" value="Son of sevenless (SoS) protein Chain: S domain 1"/>
    <property type="match status" value="1"/>
</dbReference>
<evidence type="ECO:0000256" key="3">
    <source>
        <dbReference type="SAM" id="MobiDB-lite"/>
    </source>
</evidence>
<reference evidence="6" key="1">
    <citation type="journal article" date="2022" name="New Phytol.">
        <title>Evolutionary transition to the ectomycorrhizal habit in the genomes of a hyperdiverse lineage of mushroom-forming fungi.</title>
        <authorList>
            <person name="Looney B."/>
            <person name="Miyauchi S."/>
            <person name="Morin E."/>
            <person name="Drula E."/>
            <person name="Courty P.E."/>
            <person name="Kohler A."/>
            <person name="Kuo A."/>
            <person name="LaButti K."/>
            <person name="Pangilinan J."/>
            <person name="Lipzen A."/>
            <person name="Riley R."/>
            <person name="Andreopoulos W."/>
            <person name="He G."/>
            <person name="Johnson J."/>
            <person name="Nolan M."/>
            <person name="Tritt A."/>
            <person name="Barry K.W."/>
            <person name="Grigoriev I.V."/>
            <person name="Nagy L.G."/>
            <person name="Hibbett D."/>
            <person name="Henrissat B."/>
            <person name="Matheny P.B."/>
            <person name="Labbe J."/>
            <person name="Martin F.M."/>
        </authorList>
    </citation>
    <scope>NUCLEOTIDE SEQUENCE</scope>
    <source>
        <strain evidence="6">BPL690</strain>
    </source>
</reference>
<feature type="region of interest" description="Disordered" evidence="3">
    <location>
        <begin position="379"/>
        <end position="401"/>
    </location>
</feature>
<dbReference type="InterPro" id="IPR023578">
    <property type="entry name" value="Ras_GEF_dom_sf"/>
</dbReference>
<evidence type="ECO:0000256" key="1">
    <source>
        <dbReference type="ARBA" id="ARBA00022658"/>
    </source>
</evidence>
<dbReference type="Pfam" id="PF00617">
    <property type="entry name" value="RasGEF"/>
    <property type="match status" value="1"/>
</dbReference>
<dbReference type="SMART" id="SM00147">
    <property type="entry name" value="RasGEF"/>
    <property type="match status" value="1"/>
</dbReference>
<protein>
    <submittedName>
        <fullName evidence="6">Ras guanine nucleotide exchange factor domain-containing protein</fullName>
    </submittedName>
</protein>
<dbReference type="InterPro" id="IPR008937">
    <property type="entry name" value="Ras-like_GEF"/>
</dbReference>
<dbReference type="EMBL" id="WTXG01000007">
    <property type="protein sequence ID" value="KAI0304499.1"/>
    <property type="molecule type" value="Genomic_DNA"/>
</dbReference>